<evidence type="ECO:0000256" key="1">
    <source>
        <dbReference type="SAM" id="Phobius"/>
    </source>
</evidence>
<accession>A0A3P1SRB4</accession>
<gene>
    <name evidence="2" type="ORF">EHS89_09465</name>
</gene>
<reference evidence="2 3" key="1">
    <citation type="submission" date="2018-11" db="EMBL/GenBank/DDBJ databases">
        <title>The draft genome sequence of Amphritea balenae JAMM 1525T.</title>
        <authorList>
            <person name="Fang Z."/>
            <person name="Zhang Y."/>
            <person name="Han X."/>
        </authorList>
    </citation>
    <scope>NUCLEOTIDE SEQUENCE [LARGE SCALE GENOMIC DNA]</scope>
    <source>
        <strain evidence="2 3">JAMM 1525</strain>
    </source>
</reference>
<sequence>MNTKPVHQNPNNRMSGSLVFFFAILIMPFLLIAGCSKEQPEEQQALHIDALNQSSIVQLIVTDYQQLSNQMLERYQSYKRINDIDGFILYRNSQWTPAYMEKKEQYQRLLHQQKAYIYRHQLDGLFDRFMNLQKLALHLKHSLQDSDPELERQAMKRFDEDKQAVALYL</sequence>
<dbReference type="EMBL" id="RQXV01000004">
    <property type="protein sequence ID" value="RRC99706.1"/>
    <property type="molecule type" value="Genomic_DNA"/>
</dbReference>
<keyword evidence="1" id="KW-0812">Transmembrane</keyword>
<keyword evidence="1" id="KW-0472">Membrane</keyword>
<comment type="caution">
    <text evidence="2">The sequence shown here is derived from an EMBL/GenBank/DDBJ whole genome shotgun (WGS) entry which is preliminary data.</text>
</comment>
<feature type="transmembrane region" description="Helical" evidence="1">
    <location>
        <begin position="14"/>
        <end position="33"/>
    </location>
</feature>
<dbReference type="RefSeq" id="WP_124925896.1">
    <property type="nucleotide sequence ID" value="NZ_BMOH01000006.1"/>
</dbReference>
<evidence type="ECO:0000313" key="2">
    <source>
        <dbReference type="EMBL" id="RRC99706.1"/>
    </source>
</evidence>
<dbReference type="OrthoDB" id="6121230at2"/>
<keyword evidence="3" id="KW-1185">Reference proteome</keyword>
<dbReference type="Proteomes" id="UP000267535">
    <property type="component" value="Unassembled WGS sequence"/>
</dbReference>
<dbReference type="PROSITE" id="PS51257">
    <property type="entry name" value="PROKAR_LIPOPROTEIN"/>
    <property type="match status" value="1"/>
</dbReference>
<dbReference type="AlphaFoldDB" id="A0A3P1SRB4"/>
<protein>
    <submittedName>
        <fullName evidence="2">Uncharacterized protein</fullName>
    </submittedName>
</protein>
<proteinExistence type="predicted"/>
<organism evidence="2 3">
    <name type="scientific">Amphritea balenae</name>
    <dbReference type="NCBI Taxonomy" id="452629"/>
    <lineage>
        <taxon>Bacteria</taxon>
        <taxon>Pseudomonadati</taxon>
        <taxon>Pseudomonadota</taxon>
        <taxon>Gammaproteobacteria</taxon>
        <taxon>Oceanospirillales</taxon>
        <taxon>Oceanospirillaceae</taxon>
        <taxon>Amphritea</taxon>
    </lineage>
</organism>
<evidence type="ECO:0000313" key="3">
    <source>
        <dbReference type="Proteomes" id="UP000267535"/>
    </source>
</evidence>
<keyword evidence="1" id="KW-1133">Transmembrane helix</keyword>
<name>A0A3P1SRB4_9GAMM</name>